<evidence type="ECO:0000313" key="5">
    <source>
        <dbReference type="Proteomes" id="UP001500962"/>
    </source>
</evidence>
<dbReference type="Proteomes" id="UP001500962">
    <property type="component" value="Unassembled WGS sequence"/>
</dbReference>
<reference evidence="2" key="1">
    <citation type="journal article" date="2014" name="Int. J. Syst. Evol. Microbiol.">
        <title>Complete genome sequence of Corynebacterium casei LMG S-19264T (=DSM 44701T), isolated from a smear-ripened cheese.</title>
        <authorList>
            <consortium name="US DOE Joint Genome Institute (JGI-PGF)"/>
            <person name="Walter F."/>
            <person name="Albersmeier A."/>
            <person name="Kalinowski J."/>
            <person name="Ruckert C."/>
        </authorList>
    </citation>
    <scope>NUCLEOTIDE SEQUENCE</scope>
    <source>
        <strain evidence="2">JCM 12289</strain>
    </source>
</reference>
<accession>A0AAV3SF29</accession>
<feature type="domain" description="DUF8055" evidence="1">
    <location>
        <begin position="7"/>
        <end position="122"/>
    </location>
</feature>
<dbReference type="Proteomes" id="UP000830542">
    <property type="component" value="Chromosome"/>
</dbReference>
<reference evidence="3" key="2">
    <citation type="submission" date="2022-04" db="EMBL/GenBank/DDBJ databases">
        <title>Sequencing and genomic assembly of Halococcus dombrowskii.</title>
        <authorList>
            <person name="Lim S.W."/>
            <person name="MacLea K.S."/>
        </authorList>
    </citation>
    <scope>NUCLEOTIDE SEQUENCE</scope>
    <source>
        <strain evidence="3">H4</strain>
    </source>
</reference>
<dbReference type="Pfam" id="PF26240">
    <property type="entry name" value="DUF8055"/>
    <property type="match status" value="1"/>
</dbReference>
<organism evidence="2 5">
    <name type="scientific">Halococcus dombrowskii</name>
    <dbReference type="NCBI Taxonomy" id="179637"/>
    <lineage>
        <taxon>Archaea</taxon>
        <taxon>Methanobacteriati</taxon>
        <taxon>Methanobacteriota</taxon>
        <taxon>Stenosarchaea group</taxon>
        <taxon>Halobacteria</taxon>
        <taxon>Halobacteriales</taxon>
        <taxon>Halococcaceae</taxon>
        <taxon>Halococcus</taxon>
    </lineage>
</organism>
<dbReference type="AlphaFoldDB" id="A0AAV3SF29"/>
<evidence type="ECO:0000259" key="1">
    <source>
        <dbReference type="Pfam" id="PF26240"/>
    </source>
</evidence>
<name>A0AAV3SF29_HALDO</name>
<gene>
    <name evidence="2" type="ORF">GCM10008985_11590</name>
    <name evidence="3" type="ORF">MUK72_11705</name>
</gene>
<evidence type="ECO:0000313" key="4">
    <source>
        <dbReference type="Proteomes" id="UP000830542"/>
    </source>
</evidence>
<reference evidence="2" key="3">
    <citation type="submission" date="2023-12" db="EMBL/GenBank/DDBJ databases">
        <authorList>
            <person name="Sun Q."/>
            <person name="Inoue M."/>
        </authorList>
    </citation>
    <scope>NUCLEOTIDE SEQUENCE</scope>
    <source>
        <strain evidence="2">JCM 12289</strain>
    </source>
</reference>
<proteinExistence type="predicted"/>
<dbReference type="InterPro" id="IPR058368">
    <property type="entry name" value="DUF8055"/>
</dbReference>
<dbReference type="EMBL" id="BAAADN010000019">
    <property type="protein sequence ID" value="GAA0457161.1"/>
    <property type="molecule type" value="Genomic_DNA"/>
</dbReference>
<protein>
    <recommendedName>
        <fullName evidence="1">DUF8055 domain-containing protein</fullName>
    </recommendedName>
</protein>
<dbReference type="RefSeq" id="WP_244700861.1">
    <property type="nucleotide sequence ID" value="NZ_BAAADN010000019.1"/>
</dbReference>
<dbReference type="KEGG" id="hdo:MUK72_11705"/>
<dbReference type="EMBL" id="CP095005">
    <property type="protein sequence ID" value="UOO94628.1"/>
    <property type="molecule type" value="Genomic_DNA"/>
</dbReference>
<evidence type="ECO:0000313" key="3">
    <source>
        <dbReference type="EMBL" id="UOO94628.1"/>
    </source>
</evidence>
<sequence>MAHPEPEYRERIDELAARAAHDRATFEPPENPPDEERAMAFLREGLGPLVVLYLDARTADRDIAFSGDELAQFHRATNDWLALYARCYGVAMEPDATIRKAAEVLIQTDDIQATAQLLTQVPPRPTG</sequence>
<dbReference type="GeneID" id="71762523"/>
<keyword evidence="4" id="KW-1185">Reference proteome</keyword>
<evidence type="ECO:0000313" key="2">
    <source>
        <dbReference type="EMBL" id="GAA0457161.1"/>
    </source>
</evidence>